<dbReference type="PROSITE" id="PS51128">
    <property type="entry name" value="ZF_DKSA_2"/>
    <property type="match status" value="1"/>
</dbReference>
<evidence type="ECO:0000256" key="2">
    <source>
        <dbReference type="ARBA" id="ARBA00022771"/>
    </source>
</evidence>
<evidence type="ECO:0000313" key="7">
    <source>
        <dbReference type="Proteomes" id="UP000034803"/>
    </source>
</evidence>
<protein>
    <recommendedName>
        <fullName evidence="5">Zinc finger DksA/TraR C4-type domain-containing protein</fullName>
    </recommendedName>
</protein>
<proteinExistence type="predicted"/>
<evidence type="ECO:0000259" key="5">
    <source>
        <dbReference type="Pfam" id="PF01258"/>
    </source>
</evidence>
<dbReference type="PANTHER" id="PTHR33823">
    <property type="entry name" value="RNA POLYMERASE-BINDING TRANSCRIPTION FACTOR DKSA-RELATED"/>
    <property type="match status" value="1"/>
</dbReference>
<keyword evidence="1" id="KW-0479">Metal-binding</keyword>
<accession>A0A0G0BK80</accession>
<evidence type="ECO:0000256" key="1">
    <source>
        <dbReference type="ARBA" id="ARBA00022723"/>
    </source>
</evidence>
<dbReference type="GO" id="GO:0008270">
    <property type="term" value="F:zinc ion binding"/>
    <property type="evidence" value="ECO:0007669"/>
    <property type="project" value="UniProtKB-KW"/>
</dbReference>
<comment type="caution">
    <text evidence="6">The sequence shown here is derived from an EMBL/GenBank/DDBJ whole genome shotgun (WGS) entry which is preliminary data.</text>
</comment>
<dbReference type="Gene3D" id="1.20.120.910">
    <property type="entry name" value="DksA, coiled-coil domain"/>
    <property type="match status" value="1"/>
</dbReference>
<name>A0A0G0BK80_9BACT</name>
<dbReference type="EMBL" id="LBOI01000009">
    <property type="protein sequence ID" value="KKP31462.1"/>
    <property type="molecule type" value="Genomic_DNA"/>
</dbReference>
<dbReference type="Proteomes" id="UP000034803">
    <property type="component" value="Unassembled WGS sequence"/>
</dbReference>
<dbReference type="PROSITE" id="PS01102">
    <property type="entry name" value="ZF_DKSA_1"/>
    <property type="match status" value="1"/>
</dbReference>
<dbReference type="Pfam" id="PF01258">
    <property type="entry name" value="zf-dskA_traR"/>
    <property type="match status" value="1"/>
</dbReference>
<dbReference type="AlphaFoldDB" id="A0A0G0BK80"/>
<evidence type="ECO:0000313" key="6">
    <source>
        <dbReference type="EMBL" id="KKP31462.1"/>
    </source>
</evidence>
<sequence>MSTKQNKNIKDHQVRFPANLLRPVSDFLVLQLKNLKINKSKISSEDPFKDKSRVLDNAATDTEAEEQFGHARVSAIKEELNRKSDQIKKALKRVKQGKYGICEDCGKMIDTDRLGAYPEATMCIDCEKKREK</sequence>
<evidence type="ECO:0000256" key="4">
    <source>
        <dbReference type="PROSITE-ProRule" id="PRU00510"/>
    </source>
</evidence>
<dbReference type="PANTHER" id="PTHR33823:SF2">
    <property type="entry name" value="RNA POLYMERASE-BINDING TRANSCRIPTION FACTOR DKSA"/>
    <property type="match status" value="1"/>
</dbReference>
<keyword evidence="2" id="KW-0863">Zinc-finger</keyword>
<feature type="zinc finger region" description="dksA C4-type" evidence="4">
    <location>
        <begin position="102"/>
        <end position="126"/>
    </location>
</feature>
<dbReference type="SUPFAM" id="SSF57716">
    <property type="entry name" value="Glucocorticoid receptor-like (DNA-binding domain)"/>
    <property type="match status" value="1"/>
</dbReference>
<dbReference type="InterPro" id="IPR000962">
    <property type="entry name" value="Znf_DskA_TraR"/>
</dbReference>
<dbReference type="InterPro" id="IPR020458">
    <property type="entry name" value="Znf_DskA_TraR_CS"/>
</dbReference>
<feature type="domain" description="Zinc finger DksA/TraR C4-type" evidence="5">
    <location>
        <begin position="97"/>
        <end position="132"/>
    </location>
</feature>
<keyword evidence="3" id="KW-0862">Zinc</keyword>
<organism evidence="6 7">
    <name type="scientific">Candidatus Woesebacteria bacterium GW2011_GWC2_31_9</name>
    <dbReference type="NCBI Taxonomy" id="1618586"/>
    <lineage>
        <taxon>Bacteria</taxon>
        <taxon>Candidatus Woeseibacteriota</taxon>
    </lineage>
</organism>
<evidence type="ECO:0000256" key="3">
    <source>
        <dbReference type="ARBA" id="ARBA00022833"/>
    </source>
</evidence>
<gene>
    <name evidence="6" type="ORF">UR21_C0009G0043</name>
</gene>
<reference evidence="6 7" key="1">
    <citation type="journal article" date="2015" name="Nature">
        <title>rRNA introns, odd ribosomes, and small enigmatic genomes across a large radiation of phyla.</title>
        <authorList>
            <person name="Brown C.T."/>
            <person name="Hug L.A."/>
            <person name="Thomas B.C."/>
            <person name="Sharon I."/>
            <person name="Castelle C.J."/>
            <person name="Singh A."/>
            <person name="Wilkins M.J."/>
            <person name="Williams K.H."/>
            <person name="Banfield J.F."/>
        </authorList>
    </citation>
    <scope>NUCLEOTIDE SEQUENCE [LARGE SCALE GENOMIC DNA]</scope>
</reference>